<proteinExistence type="predicted"/>
<accession>A0A540NIQ9</accession>
<comment type="caution">
    <text evidence="1">The sequence shown here is derived from an EMBL/GenBank/DDBJ whole genome shotgun (WGS) entry which is preliminary data.</text>
</comment>
<keyword evidence="2" id="KW-1185">Reference proteome</keyword>
<reference evidence="1 2" key="1">
    <citation type="journal article" date="2019" name="G3 (Bethesda)">
        <title>Sequencing of a Wild Apple (Malus baccata) Genome Unravels the Differences Between Cultivated and Wild Apple Species Regarding Disease Resistance and Cold Tolerance.</title>
        <authorList>
            <person name="Chen X."/>
        </authorList>
    </citation>
    <scope>NUCLEOTIDE SEQUENCE [LARGE SCALE GENOMIC DNA]</scope>
    <source>
        <strain evidence="2">cv. Shandingzi</strain>
        <tissue evidence="1">Leaves</tissue>
    </source>
</reference>
<gene>
    <name evidence="1" type="ORF">C1H46_003462</name>
</gene>
<dbReference type="Proteomes" id="UP000315295">
    <property type="component" value="Unassembled WGS sequence"/>
</dbReference>
<evidence type="ECO:0000313" key="1">
    <source>
        <dbReference type="EMBL" id="TQE10889.1"/>
    </source>
</evidence>
<organism evidence="1 2">
    <name type="scientific">Malus baccata</name>
    <name type="common">Siberian crab apple</name>
    <name type="synonym">Pyrus baccata</name>
    <dbReference type="NCBI Taxonomy" id="106549"/>
    <lineage>
        <taxon>Eukaryota</taxon>
        <taxon>Viridiplantae</taxon>
        <taxon>Streptophyta</taxon>
        <taxon>Embryophyta</taxon>
        <taxon>Tracheophyta</taxon>
        <taxon>Spermatophyta</taxon>
        <taxon>Magnoliopsida</taxon>
        <taxon>eudicotyledons</taxon>
        <taxon>Gunneridae</taxon>
        <taxon>Pentapetalae</taxon>
        <taxon>rosids</taxon>
        <taxon>fabids</taxon>
        <taxon>Rosales</taxon>
        <taxon>Rosaceae</taxon>
        <taxon>Amygdaloideae</taxon>
        <taxon>Maleae</taxon>
        <taxon>Malus</taxon>
    </lineage>
</organism>
<protein>
    <submittedName>
        <fullName evidence="1">Uncharacterized protein</fullName>
    </submittedName>
</protein>
<dbReference type="EMBL" id="VIEB01000035">
    <property type="protein sequence ID" value="TQE10889.1"/>
    <property type="molecule type" value="Genomic_DNA"/>
</dbReference>
<sequence length="137" mass="14776">MFLRAENGDLCVGIRRGKRGLDGGGGNEVASGWNNNHNSGDDSGGCVLPYNRFCVFLREEDNKMRNGGGGLSPNGNMRGKGRVRPESVVEAATMAANGQPFEVVYYLRASTPVLLGENPDLKMIPGLDYGDLERWGL</sequence>
<dbReference type="STRING" id="106549.A0A540NIQ9"/>
<dbReference type="AlphaFoldDB" id="A0A540NIQ9"/>
<evidence type="ECO:0000313" key="2">
    <source>
        <dbReference type="Proteomes" id="UP000315295"/>
    </source>
</evidence>
<name>A0A540NIQ9_MALBA</name>